<organism evidence="3 4">
    <name type="scientific">Lentinula raphanica</name>
    <dbReference type="NCBI Taxonomy" id="153919"/>
    <lineage>
        <taxon>Eukaryota</taxon>
        <taxon>Fungi</taxon>
        <taxon>Dikarya</taxon>
        <taxon>Basidiomycota</taxon>
        <taxon>Agaricomycotina</taxon>
        <taxon>Agaricomycetes</taxon>
        <taxon>Agaricomycetidae</taxon>
        <taxon>Agaricales</taxon>
        <taxon>Marasmiineae</taxon>
        <taxon>Omphalotaceae</taxon>
        <taxon>Lentinula</taxon>
    </lineage>
</organism>
<protein>
    <recommendedName>
        <fullName evidence="2">Nephrocystin 3-like N-terminal domain-containing protein</fullName>
    </recommendedName>
</protein>
<gene>
    <name evidence="3" type="ORF">F5878DRAFT_527921</name>
</gene>
<evidence type="ECO:0000313" key="4">
    <source>
        <dbReference type="Proteomes" id="UP001163846"/>
    </source>
</evidence>
<comment type="caution">
    <text evidence="3">The sequence shown here is derived from an EMBL/GenBank/DDBJ whole genome shotgun (WGS) entry which is preliminary data.</text>
</comment>
<accession>A0AA38UJA3</accession>
<sequence>EIGDWISSFDFAETQRVILQSRAPNTGLRPLQSDDYTRWRKGECKRLLMTGLPGTGKSMTAASIVQDLKEYYEQSNVAVSCVFCDFALAQTQNAHTLLAAILRQLVQAHPVLHPSISSMYNHHSTQMTSPAFNEIITSLAAGIGQFDRVFVVVDALDECLDDQTRSRLVSALSILPVSLLLTSRPHPSIDHFLDGCTRQDFLANQHDLWTYCETRFALSRIGQICSPESKQDILNHIVQKAGEMLVDLSLSFECFLESLFRFVVARLLMDGLMEAPSVQEALKAVRDMPAGVQGTYDKALQHIREGSDLESKELALHALLLVTFSRRVLAFSELQEAIGTMFKLELEDLNRPFIDGNLTKQSLLGACAGLLTVEDKTDSVRLIRM</sequence>
<evidence type="ECO:0000259" key="2">
    <source>
        <dbReference type="Pfam" id="PF24883"/>
    </source>
</evidence>
<feature type="non-terminal residue" evidence="3">
    <location>
        <position position="1"/>
    </location>
</feature>
<dbReference type="Pfam" id="PF24883">
    <property type="entry name" value="NPHP3_N"/>
    <property type="match status" value="1"/>
</dbReference>
<feature type="domain" description="Nephrocystin 3-like N-terminal" evidence="2">
    <location>
        <begin position="27"/>
        <end position="184"/>
    </location>
</feature>
<dbReference type="InterPro" id="IPR027417">
    <property type="entry name" value="P-loop_NTPase"/>
</dbReference>
<evidence type="ECO:0000256" key="1">
    <source>
        <dbReference type="ARBA" id="ARBA00022737"/>
    </source>
</evidence>
<keyword evidence="4" id="KW-1185">Reference proteome</keyword>
<dbReference type="SUPFAM" id="SSF52540">
    <property type="entry name" value="P-loop containing nucleoside triphosphate hydrolases"/>
    <property type="match status" value="1"/>
</dbReference>
<reference evidence="3" key="1">
    <citation type="submission" date="2022-08" db="EMBL/GenBank/DDBJ databases">
        <authorList>
            <consortium name="DOE Joint Genome Institute"/>
            <person name="Min B."/>
            <person name="Riley R."/>
            <person name="Sierra-Patev S."/>
            <person name="Naranjo-Ortiz M."/>
            <person name="Looney B."/>
            <person name="Konkel Z."/>
            <person name="Slot J.C."/>
            <person name="Sakamoto Y."/>
            <person name="Steenwyk J.L."/>
            <person name="Rokas A."/>
            <person name="Carro J."/>
            <person name="Camarero S."/>
            <person name="Ferreira P."/>
            <person name="Molpeceres G."/>
            <person name="Ruiz-Duenas F.J."/>
            <person name="Serrano A."/>
            <person name="Henrissat B."/>
            <person name="Drula E."/>
            <person name="Hughes K.W."/>
            <person name="Mata J.L."/>
            <person name="Ishikawa N.K."/>
            <person name="Vargas-Isla R."/>
            <person name="Ushijima S."/>
            <person name="Smith C.A."/>
            <person name="Ahrendt S."/>
            <person name="Andreopoulos W."/>
            <person name="He G."/>
            <person name="Labutti K."/>
            <person name="Lipzen A."/>
            <person name="Ng V."/>
            <person name="Sandor L."/>
            <person name="Barry K."/>
            <person name="Martinez A.T."/>
            <person name="Xiao Y."/>
            <person name="Gibbons J.G."/>
            <person name="Terashima K."/>
            <person name="Hibbett D.S."/>
            <person name="Grigoriev I.V."/>
        </authorList>
    </citation>
    <scope>NUCLEOTIDE SEQUENCE</scope>
    <source>
        <strain evidence="3">TFB9207</strain>
    </source>
</reference>
<dbReference type="AlphaFoldDB" id="A0AA38UJA3"/>
<dbReference type="Gene3D" id="3.40.50.300">
    <property type="entry name" value="P-loop containing nucleotide triphosphate hydrolases"/>
    <property type="match status" value="1"/>
</dbReference>
<dbReference type="PANTHER" id="PTHR10039">
    <property type="entry name" value="AMELOGENIN"/>
    <property type="match status" value="1"/>
</dbReference>
<proteinExistence type="predicted"/>
<name>A0AA38UJA3_9AGAR</name>
<dbReference type="Proteomes" id="UP001163846">
    <property type="component" value="Unassembled WGS sequence"/>
</dbReference>
<keyword evidence="1" id="KW-0677">Repeat</keyword>
<evidence type="ECO:0000313" key="3">
    <source>
        <dbReference type="EMBL" id="KAJ3843375.1"/>
    </source>
</evidence>
<dbReference type="EMBL" id="MU805977">
    <property type="protein sequence ID" value="KAJ3843375.1"/>
    <property type="molecule type" value="Genomic_DNA"/>
</dbReference>
<dbReference type="InterPro" id="IPR056884">
    <property type="entry name" value="NPHP3-like_N"/>
</dbReference>
<dbReference type="PANTHER" id="PTHR10039:SF15">
    <property type="entry name" value="NACHT DOMAIN-CONTAINING PROTEIN"/>
    <property type="match status" value="1"/>
</dbReference>